<keyword evidence="2" id="KW-1185">Reference proteome</keyword>
<evidence type="ECO:0000313" key="1">
    <source>
        <dbReference type="EMBL" id="KAI0030551.1"/>
    </source>
</evidence>
<evidence type="ECO:0000313" key="2">
    <source>
        <dbReference type="Proteomes" id="UP000814128"/>
    </source>
</evidence>
<sequence>MASNGSVDLQWLDGAAPSTTLVGSAFGVPWTQGAIDKTTALAATASNGSGIPLQSWPLAYWPDGSLKWTGHALAVTEGLTNKFTVAPGTPAEPTDEVTVTDANGQIRVTTGSFTAVFNKSGSTLIDSLQLDGSTKAAGGKLLINVQNAPDEPELGTSPKTALTDGQIEDVTIEQDGPVRAVIKVAGKYSGGGHAPFLPFTVRFYVSAGATALRIVHFFVFDGDQFSDFISGIGLTFTTPLTDELYNRQVRFASADGGLWAESVRGLSGLRRDATAPVLTPQFNGQAVPDISTWPTTVSSEVNLLPIWSDFTLDQLSAGRFGIVKRTNAGRKASFLDAGFGTRAAGAGYVGGATGGGVSFGLREFWQKAPSGLDVRNAGTDTANITVWAYSPRAPAMDMRHYDVVAHGLDLTYEDVGDPDPNPSGVGRSYEVILQAERATPARTDTVAFASSILTVPQVVATPSFYQSRSLFGGLWAQPTDKAPTIEKAKSDLLDFYVAEVDQRQFYGFWNYGDIMHTYDQTRHVWRYDVGGFAWDNAECGSDLWIWTSFLRTGRADVFRIAAAMTRHVSEVDFHHTGPFAGLGSRHHVTHWGDGAKEARMSSSTLKRPYFYLTADELVGDIMEYSLQADQAMYKWEPLRKVSPLPPQAPSRVRLGPDWTALAGNWFTQWERTMDDRWLERLKGGMADIAGFQYGFFTGGDGGAVGFFPDTGHMIDEGGEGTASYHLSMIFGGAELLIELIQIIDVPNFTKTFIEFCQYYNASNEVQTQRYGKGLNSAKNFPQWYAKYQAWAGVQLNDDSLKQAAWDVLNANTVGVWPPVTQVGGTDVLNPINEIANVATNDSAQLSLSQYGTLAMAPDQAPTSLWHMSPSVAGRAEPDESDEQTICGSLSEKESTVLEGNKTVADREGRRWWRRALCM</sequence>
<dbReference type="EMBL" id="MU273616">
    <property type="protein sequence ID" value="KAI0030551.1"/>
    <property type="molecule type" value="Genomic_DNA"/>
</dbReference>
<dbReference type="Proteomes" id="UP000814128">
    <property type="component" value="Unassembled WGS sequence"/>
</dbReference>
<gene>
    <name evidence="1" type="ORF">K488DRAFT_79570</name>
</gene>
<accession>A0ACB8QFE8</accession>
<organism evidence="1 2">
    <name type="scientific">Vararia minispora EC-137</name>
    <dbReference type="NCBI Taxonomy" id="1314806"/>
    <lineage>
        <taxon>Eukaryota</taxon>
        <taxon>Fungi</taxon>
        <taxon>Dikarya</taxon>
        <taxon>Basidiomycota</taxon>
        <taxon>Agaricomycotina</taxon>
        <taxon>Agaricomycetes</taxon>
        <taxon>Russulales</taxon>
        <taxon>Lachnocladiaceae</taxon>
        <taxon>Vararia</taxon>
    </lineage>
</organism>
<protein>
    <submittedName>
        <fullName evidence="1">Uncharacterized protein</fullName>
    </submittedName>
</protein>
<reference evidence="1" key="2">
    <citation type="journal article" date="2022" name="New Phytol.">
        <title>Evolutionary transition to the ectomycorrhizal habit in the genomes of a hyperdiverse lineage of mushroom-forming fungi.</title>
        <authorList>
            <person name="Looney B."/>
            <person name="Miyauchi S."/>
            <person name="Morin E."/>
            <person name="Drula E."/>
            <person name="Courty P.E."/>
            <person name="Kohler A."/>
            <person name="Kuo A."/>
            <person name="LaButti K."/>
            <person name="Pangilinan J."/>
            <person name="Lipzen A."/>
            <person name="Riley R."/>
            <person name="Andreopoulos W."/>
            <person name="He G."/>
            <person name="Johnson J."/>
            <person name="Nolan M."/>
            <person name="Tritt A."/>
            <person name="Barry K.W."/>
            <person name="Grigoriev I.V."/>
            <person name="Nagy L.G."/>
            <person name="Hibbett D."/>
            <person name="Henrissat B."/>
            <person name="Matheny P.B."/>
            <person name="Labbe J."/>
            <person name="Martin F.M."/>
        </authorList>
    </citation>
    <scope>NUCLEOTIDE SEQUENCE</scope>
    <source>
        <strain evidence="1">EC-137</strain>
    </source>
</reference>
<comment type="caution">
    <text evidence="1">The sequence shown here is derived from an EMBL/GenBank/DDBJ whole genome shotgun (WGS) entry which is preliminary data.</text>
</comment>
<name>A0ACB8QFE8_9AGAM</name>
<proteinExistence type="predicted"/>
<reference evidence="1" key="1">
    <citation type="submission" date="2021-02" db="EMBL/GenBank/DDBJ databases">
        <authorList>
            <consortium name="DOE Joint Genome Institute"/>
            <person name="Ahrendt S."/>
            <person name="Looney B.P."/>
            <person name="Miyauchi S."/>
            <person name="Morin E."/>
            <person name="Drula E."/>
            <person name="Courty P.E."/>
            <person name="Chicoki N."/>
            <person name="Fauchery L."/>
            <person name="Kohler A."/>
            <person name="Kuo A."/>
            <person name="Labutti K."/>
            <person name="Pangilinan J."/>
            <person name="Lipzen A."/>
            <person name="Riley R."/>
            <person name="Andreopoulos W."/>
            <person name="He G."/>
            <person name="Johnson J."/>
            <person name="Barry K.W."/>
            <person name="Grigoriev I.V."/>
            <person name="Nagy L."/>
            <person name="Hibbett D."/>
            <person name="Henrissat B."/>
            <person name="Matheny P.B."/>
            <person name="Labbe J."/>
            <person name="Martin F."/>
        </authorList>
    </citation>
    <scope>NUCLEOTIDE SEQUENCE</scope>
    <source>
        <strain evidence="1">EC-137</strain>
    </source>
</reference>